<dbReference type="PANTHER" id="PTHR30042">
    <property type="entry name" value="POTASSIUM-TRANSPORTING ATPASE C CHAIN"/>
    <property type="match status" value="1"/>
</dbReference>
<dbReference type="InterPro" id="IPR003820">
    <property type="entry name" value="KdpC"/>
</dbReference>
<evidence type="ECO:0000256" key="8">
    <source>
        <dbReference type="ARBA" id="ARBA00022989"/>
    </source>
</evidence>
<organism evidence="12 13">
    <name type="scientific">Thiobacillus sedimenti</name>
    <dbReference type="NCBI Taxonomy" id="3110231"/>
    <lineage>
        <taxon>Bacteria</taxon>
        <taxon>Pseudomonadati</taxon>
        <taxon>Pseudomonadota</taxon>
        <taxon>Betaproteobacteria</taxon>
        <taxon>Nitrosomonadales</taxon>
        <taxon>Thiobacillaceae</taxon>
        <taxon>Thiobacillus</taxon>
    </lineage>
</organism>
<evidence type="ECO:0000256" key="4">
    <source>
        <dbReference type="ARBA" id="ARBA00022692"/>
    </source>
</evidence>
<evidence type="ECO:0000256" key="11">
    <source>
        <dbReference type="HAMAP-Rule" id="MF_00276"/>
    </source>
</evidence>
<keyword evidence="9 11" id="KW-0406">Ion transport</keyword>
<evidence type="ECO:0000256" key="10">
    <source>
        <dbReference type="ARBA" id="ARBA00023136"/>
    </source>
</evidence>
<keyword evidence="6 11" id="KW-0067">ATP-binding</keyword>
<dbReference type="NCBIfam" id="TIGR00681">
    <property type="entry name" value="kdpC"/>
    <property type="match status" value="1"/>
</dbReference>
<keyword evidence="10 11" id="KW-0472">Membrane</keyword>
<keyword evidence="7 11" id="KW-0630">Potassium</keyword>
<dbReference type="Pfam" id="PF02669">
    <property type="entry name" value="KdpC"/>
    <property type="match status" value="1"/>
</dbReference>
<protein>
    <recommendedName>
        <fullName evidence="11">Potassium-transporting ATPase KdpC subunit</fullName>
    </recommendedName>
    <alternativeName>
        <fullName evidence="11">ATP phosphohydrolase [potassium-transporting] C chain</fullName>
    </alternativeName>
    <alternativeName>
        <fullName evidence="11">Potassium-binding and translocating subunit C</fullName>
    </alternativeName>
    <alternativeName>
        <fullName evidence="11">Potassium-translocating ATPase C chain</fullName>
    </alternativeName>
</protein>
<keyword evidence="3 11" id="KW-0633">Potassium transport</keyword>
<dbReference type="NCBIfam" id="NF001454">
    <property type="entry name" value="PRK00315.1"/>
    <property type="match status" value="1"/>
</dbReference>
<evidence type="ECO:0000256" key="6">
    <source>
        <dbReference type="ARBA" id="ARBA00022840"/>
    </source>
</evidence>
<evidence type="ECO:0000256" key="2">
    <source>
        <dbReference type="ARBA" id="ARBA00022475"/>
    </source>
</evidence>
<evidence type="ECO:0000313" key="12">
    <source>
        <dbReference type="EMBL" id="WRS39227.1"/>
    </source>
</evidence>
<dbReference type="PIRSF" id="PIRSF001296">
    <property type="entry name" value="K_ATPase_KdpC"/>
    <property type="match status" value="1"/>
</dbReference>
<dbReference type="PANTHER" id="PTHR30042:SF2">
    <property type="entry name" value="POTASSIUM-TRANSPORTING ATPASE KDPC SUBUNIT"/>
    <property type="match status" value="1"/>
</dbReference>
<sequence>MKTLFRPAITLFALLSAVTGIVYPAAVTGIAKMLFPAQAEGSLIVENGKPVGSRLIGQNFTDPKYFWGRPSATGPMPYNASASNGSNQGPLNPALKDAVKARIDALKASDPTQTAPIPVDLVTASGSGLDPQISPAAARWQAPRIARIRGLSEAAVSKLIEAHTEGRQFGLLGEPRVNVLTLNLALDRLGKP</sequence>
<dbReference type="EMBL" id="CP141769">
    <property type="protein sequence ID" value="WRS39227.1"/>
    <property type="molecule type" value="Genomic_DNA"/>
</dbReference>
<proteinExistence type="inferred from homology"/>
<dbReference type="RefSeq" id="WP_324779760.1">
    <property type="nucleotide sequence ID" value="NZ_CP141769.1"/>
</dbReference>
<keyword evidence="8 11" id="KW-1133">Transmembrane helix</keyword>
<evidence type="ECO:0000313" key="13">
    <source>
        <dbReference type="Proteomes" id="UP001334732"/>
    </source>
</evidence>
<keyword evidence="13" id="KW-1185">Reference proteome</keyword>
<dbReference type="HAMAP" id="MF_00276">
    <property type="entry name" value="KdpC"/>
    <property type="match status" value="1"/>
</dbReference>
<accession>A0ABZ1CIJ7</accession>
<name>A0ABZ1CIJ7_9PROT</name>
<evidence type="ECO:0000256" key="9">
    <source>
        <dbReference type="ARBA" id="ARBA00023065"/>
    </source>
</evidence>
<evidence type="ECO:0000256" key="3">
    <source>
        <dbReference type="ARBA" id="ARBA00022538"/>
    </source>
</evidence>
<comment type="function">
    <text evidence="11">Part of the high-affinity ATP-driven potassium transport (or Kdp) system, which catalyzes the hydrolysis of ATP coupled with the electrogenic transport of potassium into the cytoplasm. This subunit acts as a catalytic chaperone that increases the ATP-binding affinity of the ATP-hydrolyzing subunit KdpB by the formation of a transient KdpB/KdpC/ATP ternary complex.</text>
</comment>
<keyword evidence="4 11" id="KW-0812">Transmembrane</keyword>
<keyword evidence="5 11" id="KW-0547">Nucleotide-binding</keyword>
<evidence type="ECO:0000256" key="5">
    <source>
        <dbReference type="ARBA" id="ARBA00022741"/>
    </source>
</evidence>
<comment type="subunit">
    <text evidence="11">The system is composed of three essential subunits: KdpA, KdpB and KdpC.</text>
</comment>
<keyword evidence="1 11" id="KW-0813">Transport</keyword>
<evidence type="ECO:0000256" key="1">
    <source>
        <dbReference type="ARBA" id="ARBA00022448"/>
    </source>
</evidence>
<evidence type="ECO:0000256" key="7">
    <source>
        <dbReference type="ARBA" id="ARBA00022958"/>
    </source>
</evidence>
<dbReference type="Proteomes" id="UP001334732">
    <property type="component" value="Chromosome"/>
</dbReference>
<comment type="subcellular location">
    <subcellularLocation>
        <location evidence="11">Cell membrane</location>
        <topology evidence="11">Single-pass membrane protein</topology>
    </subcellularLocation>
</comment>
<keyword evidence="2 11" id="KW-1003">Cell membrane</keyword>
<gene>
    <name evidence="11 12" type="primary">kdpC</name>
    <name evidence="12" type="ORF">VA613_14665</name>
</gene>
<reference evidence="12 13" key="1">
    <citation type="submission" date="2023-12" db="EMBL/GenBank/DDBJ databases">
        <title>Thiobacillus sedimentum sp. nov., a chemolithoautotrophic sulfur-oxidizing bacterium isolated from freshwater sediment.</title>
        <authorList>
            <person name="Luo J."/>
            <person name="Dai C."/>
        </authorList>
    </citation>
    <scope>NUCLEOTIDE SEQUENCE [LARGE SCALE GENOMIC DNA]</scope>
    <source>
        <strain evidence="12 13">SCUT-2</strain>
    </source>
</reference>
<comment type="similarity">
    <text evidence="11">Belongs to the KdpC family.</text>
</comment>